<name>I7JVG4_9CORY</name>
<evidence type="ECO:0000256" key="7">
    <source>
        <dbReference type="ARBA" id="ARBA00043224"/>
    </source>
</evidence>
<evidence type="ECO:0000256" key="6">
    <source>
        <dbReference type="ARBA" id="ARBA00039017"/>
    </source>
</evidence>
<gene>
    <name evidence="9" type="primary">pncA</name>
    <name evidence="9" type="ORF">BN46_0033</name>
    <name evidence="10" type="ORF">HMPREF9719_00548</name>
</gene>
<dbReference type="PATRIC" id="fig|883169.3.peg.518"/>
<dbReference type="InterPro" id="IPR036380">
    <property type="entry name" value="Isochorismatase-like_sf"/>
</dbReference>
<reference evidence="10 11" key="2">
    <citation type="submission" date="2012-08" db="EMBL/GenBank/DDBJ databases">
        <title>The Genome Sequence of Turicella otitidis ATCC 51513.</title>
        <authorList>
            <consortium name="The Broad Institute Genome Sequencing Platform"/>
            <person name="Earl A."/>
            <person name="Ward D."/>
            <person name="Feldgarden M."/>
            <person name="Gevers D."/>
            <person name="Huys G."/>
            <person name="Walker B."/>
            <person name="Young S.K."/>
            <person name="Zeng Q."/>
            <person name="Gargeya S."/>
            <person name="Fitzgerald M."/>
            <person name="Haas B."/>
            <person name="Abouelleil A."/>
            <person name="Alvarado L."/>
            <person name="Arachchi H.M."/>
            <person name="Berlin A.M."/>
            <person name="Chapman S.B."/>
            <person name="Goldberg J."/>
            <person name="Griggs A."/>
            <person name="Gujja S."/>
            <person name="Hansen M."/>
            <person name="Howarth C."/>
            <person name="Imamovic A."/>
            <person name="Larimer J."/>
            <person name="McCowen C."/>
            <person name="Montmayeur A."/>
            <person name="Murphy C."/>
            <person name="Neiman D."/>
            <person name="Pearson M."/>
            <person name="Priest M."/>
            <person name="Roberts A."/>
            <person name="Saif S."/>
            <person name="Shea T."/>
            <person name="Sisk P."/>
            <person name="Sykes S."/>
            <person name="Wortman J."/>
            <person name="Nusbaum C."/>
            <person name="Birren B."/>
        </authorList>
    </citation>
    <scope>NUCLEOTIDE SEQUENCE [LARGE SCALE GENOMIC DNA]</scope>
    <source>
        <strain evidence="10 11">ATCC 51513</strain>
    </source>
</reference>
<dbReference type="PANTHER" id="PTHR11080">
    <property type="entry name" value="PYRAZINAMIDASE/NICOTINAMIDASE"/>
    <property type="match status" value="1"/>
</dbReference>
<dbReference type="STRING" id="29321.AAV33_09385"/>
<evidence type="ECO:0000313" key="10">
    <source>
        <dbReference type="EMBL" id="EJZ82560.1"/>
    </source>
</evidence>
<dbReference type="GO" id="GO:0019363">
    <property type="term" value="P:pyridine nucleotide biosynthetic process"/>
    <property type="evidence" value="ECO:0007669"/>
    <property type="project" value="UniProtKB-KW"/>
</dbReference>
<evidence type="ECO:0000256" key="1">
    <source>
        <dbReference type="ARBA" id="ARBA00006336"/>
    </source>
</evidence>
<dbReference type="EC" id="3.5.1.19" evidence="6"/>
<dbReference type="GO" id="GO:0046872">
    <property type="term" value="F:metal ion binding"/>
    <property type="evidence" value="ECO:0007669"/>
    <property type="project" value="UniProtKB-KW"/>
</dbReference>
<dbReference type="Proteomes" id="UP000006078">
    <property type="component" value="Unassembled WGS sequence"/>
</dbReference>
<dbReference type="SUPFAM" id="SSF52499">
    <property type="entry name" value="Isochorismatase-like hydrolases"/>
    <property type="match status" value="1"/>
</dbReference>
<evidence type="ECO:0000313" key="12">
    <source>
        <dbReference type="Proteomes" id="UP000011016"/>
    </source>
</evidence>
<dbReference type="Pfam" id="PF00857">
    <property type="entry name" value="Isochorismatase"/>
    <property type="match status" value="1"/>
</dbReference>
<evidence type="ECO:0000256" key="3">
    <source>
        <dbReference type="ARBA" id="ARBA00022723"/>
    </source>
</evidence>
<dbReference type="EMBL" id="CAJZ01000002">
    <property type="protein sequence ID" value="CCI82791.1"/>
    <property type="molecule type" value="Genomic_DNA"/>
</dbReference>
<dbReference type="Gene3D" id="3.40.50.850">
    <property type="entry name" value="Isochorismatase-like"/>
    <property type="match status" value="1"/>
</dbReference>
<keyword evidence="3" id="KW-0479">Metal-binding</keyword>
<dbReference type="EMBL" id="AHAE01000030">
    <property type="protein sequence ID" value="EJZ82560.1"/>
    <property type="molecule type" value="Genomic_DNA"/>
</dbReference>
<dbReference type="eggNOG" id="COG1335">
    <property type="taxonomic scope" value="Bacteria"/>
</dbReference>
<proteinExistence type="inferred from homology"/>
<evidence type="ECO:0000259" key="8">
    <source>
        <dbReference type="Pfam" id="PF00857"/>
    </source>
</evidence>
<comment type="similarity">
    <text evidence="1">Belongs to the isochorismatase family.</text>
</comment>
<evidence type="ECO:0000313" key="11">
    <source>
        <dbReference type="Proteomes" id="UP000006078"/>
    </source>
</evidence>
<dbReference type="Proteomes" id="UP000011016">
    <property type="component" value="Unassembled WGS sequence"/>
</dbReference>
<evidence type="ECO:0000256" key="2">
    <source>
        <dbReference type="ARBA" id="ARBA00022642"/>
    </source>
</evidence>
<keyword evidence="4 9" id="KW-0378">Hydrolase</keyword>
<reference evidence="9 12" key="1">
    <citation type="journal article" date="2012" name="J. Bacteriol.">
        <title>Draft Genome Sequence of Turicella otitidis ATCC 51513, Isolated from Middle Ear Fluid from a Child with Otitis Media.</title>
        <authorList>
            <person name="Brinkrolf K."/>
            <person name="Schneider J."/>
            <person name="Knecht M."/>
            <person name="Ruckert C."/>
            <person name="Tauch A."/>
        </authorList>
    </citation>
    <scope>NUCLEOTIDE SEQUENCE [LARGE SCALE GENOMIC DNA]</scope>
    <source>
        <strain evidence="9 12">ATCC 51513</strain>
    </source>
</reference>
<organism evidence="9 12">
    <name type="scientific">Corynebacterium otitidis ATCC 51513</name>
    <dbReference type="NCBI Taxonomy" id="883169"/>
    <lineage>
        <taxon>Bacteria</taxon>
        <taxon>Bacillati</taxon>
        <taxon>Actinomycetota</taxon>
        <taxon>Actinomycetes</taxon>
        <taxon>Mycobacteriales</taxon>
        <taxon>Corynebacteriaceae</taxon>
        <taxon>Corynebacterium</taxon>
    </lineage>
</organism>
<dbReference type="RefSeq" id="WP_004600438.1">
    <property type="nucleotide sequence ID" value="NZ_HF541865.1"/>
</dbReference>
<keyword evidence="11" id="KW-1185">Reference proteome</keyword>
<evidence type="ECO:0000256" key="4">
    <source>
        <dbReference type="ARBA" id="ARBA00022801"/>
    </source>
</evidence>
<feature type="domain" description="Isochorismatase-like" evidence="8">
    <location>
        <begin position="2"/>
        <end position="187"/>
    </location>
</feature>
<dbReference type="GO" id="GO:0008936">
    <property type="term" value="F:nicotinamidase activity"/>
    <property type="evidence" value="ECO:0007669"/>
    <property type="project" value="UniProtKB-EC"/>
</dbReference>
<comment type="pathway">
    <text evidence="5">Cofactor biosynthesis; nicotinate biosynthesis; nicotinate from nicotinamide: step 1/1.</text>
</comment>
<dbReference type="PANTHER" id="PTHR11080:SF2">
    <property type="entry name" value="LD05707P"/>
    <property type="match status" value="1"/>
</dbReference>
<accession>I7JVG4</accession>
<sequence>MTTLVIVDVQNDFCPGGSMAAPRGADVAAKLKDFLSANAGSYDHVVATQDWHIDPGSHWSDDPDFQDSWPVHCPAGEPGAQLHPLVPTAPIEARFKKGMYDAAYSGFEGRLDGEEDGALLGDWLRERGVTDIDVCGIATDFCVNATVGDALEQGFTVRVLSDLSAPIDEDGAKAKLEALAGRGATIVEDSATL</sequence>
<keyword evidence="2" id="KW-0662">Pyridine nucleotide biosynthesis</keyword>
<dbReference type="InterPro" id="IPR000868">
    <property type="entry name" value="Isochorismatase-like_dom"/>
</dbReference>
<comment type="caution">
    <text evidence="9">The sequence shown here is derived from an EMBL/GenBank/DDBJ whole genome shotgun (WGS) entry which is preliminary data.</text>
</comment>
<evidence type="ECO:0000313" key="9">
    <source>
        <dbReference type="EMBL" id="CCI82791.1"/>
    </source>
</evidence>
<protein>
    <recommendedName>
        <fullName evidence="6">nicotinamidase</fullName>
        <ecNumber evidence="6">3.5.1.19</ecNumber>
    </recommendedName>
    <alternativeName>
        <fullName evidence="7">Nicotinamide deamidase</fullName>
    </alternativeName>
</protein>
<dbReference type="HOGENOM" id="CLU_068979_13_2_11"/>
<evidence type="ECO:0000256" key="5">
    <source>
        <dbReference type="ARBA" id="ARBA00037900"/>
    </source>
</evidence>
<dbReference type="AlphaFoldDB" id="I7JVG4"/>
<dbReference type="OrthoDB" id="9791276at2"/>
<dbReference type="InterPro" id="IPR052347">
    <property type="entry name" value="Isochorismatase_Nicotinamidase"/>
</dbReference>